<dbReference type="Proteomes" id="UP000222542">
    <property type="component" value="Unassembled WGS sequence"/>
</dbReference>
<dbReference type="STRING" id="4072.A0A2G2ZMT0"/>
<dbReference type="GO" id="GO:0016020">
    <property type="term" value="C:membrane"/>
    <property type="evidence" value="ECO:0007669"/>
    <property type="project" value="UniProtKB-SubCell"/>
</dbReference>
<dbReference type="InterPro" id="IPR027417">
    <property type="entry name" value="P-loop_NTPase"/>
</dbReference>
<sequence length="180" mass="19834">MIYFTGRSLGQVQDGPAVPGKRIEEASDYFMHAPLGSGGYSSVLMLNIRTTPSMISSHNSSNSFGESSSCEKTIDMAHMGFMDQDESWNLFKSAAFTNEALPYEFESVGNKIAEKCHGLPLTIIAVAGLLKSKRIIEDWESIAKDVKSFVTSDSNEKCSHVLGLSYNHLTIDLKKCLLHF</sequence>
<evidence type="ECO:0000313" key="3">
    <source>
        <dbReference type="Proteomes" id="UP000222542"/>
    </source>
</evidence>
<keyword evidence="1" id="KW-0433">Leucine-rich repeat</keyword>
<evidence type="ECO:0000256" key="1">
    <source>
        <dbReference type="ARBA" id="ARBA00022614"/>
    </source>
</evidence>
<dbReference type="GO" id="GO:0005524">
    <property type="term" value="F:ATP binding"/>
    <property type="evidence" value="ECO:0007669"/>
    <property type="project" value="UniProtKB-KW"/>
</dbReference>
<name>A0A2G2ZMT0_CAPAN</name>
<protein>
    <submittedName>
        <fullName evidence="2">Uncharacterized protein</fullName>
    </submittedName>
</protein>
<accession>A0A2G2ZMT0</accession>
<organism evidence="2 3">
    <name type="scientific">Capsicum annuum</name>
    <name type="common">Capsicum pepper</name>
    <dbReference type="NCBI Taxonomy" id="4072"/>
    <lineage>
        <taxon>Eukaryota</taxon>
        <taxon>Viridiplantae</taxon>
        <taxon>Streptophyta</taxon>
        <taxon>Embryophyta</taxon>
        <taxon>Tracheophyta</taxon>
        <taxon>Spermatophyta</taxon>
        <taxon>Magnoliopsida</taxon>
        <taxon>eudicotyledons</taxon>
        <taxon>Gunneridae</taxon>
        <taxon>Pentapetalae</taxon>
        <taxon>asterids</taxon>
        <taxon>lamiids</taxon>
        <taxon>Solanales</taxon>
        <taxon>Solanaceae</taxon>
        <taxon>Solanoideae</taxon>
        <taxon>Capsiceae</taxon>
        <taxon>Capsicum</taxon>
    </lineage>
</organism>
<reference evidence="2 3" key="2">
    <citation type="journal article" date="2017" name="Genome Biol.">
        <title>New reference genome sequences of hot pepper reveal the massive evolution of plant disease-resistance genes by retroduplication.</title>
        <authorList>
            <person name="Kim S."/>
            <person name="Park J."/>
            <person name="Yeom S.I."/>
            <person name="Kim Y.M."/>
            <person name="Seo E."/>
            <person name="Kim K.T."/>
            <person name="Kim M.S."/>
            <person name="Lee J.M."/>
            <person name="Cheong K."/>
            <person name="Shin H.S."/>
            <person name="Kim S.B."/>
            <person name="Han K."/>
            <person name="Lee J."/>
            <person name="Park M."/>
            <person name="Lee H.A."/>
            <person name="Lee H.Y."/>
            <person name="Lee Y."/>
            <person name="Oh S."/>
            <person name="Lee J.H."/>
            <person name="Choi E."/>
            <person name="Choi E."/>
            <person name="Lee S.E."/>
            <person name="Jeon J."/>
            <person name="Kim H."/>
            <person name="Choi G."/>
            <person name="Song H."/>
            <person name="Lee J."/>
            <person name="Lee S.C."/>
            <person name="Kwon J.K."/>
            <person name="Lee H.Y."/>
            <person name="Koo N."/>
            <person name="Hong Y."/>
            <person name="Kim R.W."/>
            <person name="Kang W.H."/>
            <person name="Huh J.H."/>
            <person name="Kang B.C."/>
            <person name="Yang T.J."/>
            <person name="Lee Y.H."/>
            <person name="Bennetzen J.L."/>
            <person name="Choi D."/>
        </authorList>
    </citation>
    <scope>NUCLEOTIDE SEQUENCE [LARGE SCALE GENOMIC DNA]</scope>
    <source>
        <strain evidence="3">cv. CM334</strain>
    </source>
</reference>
<dbReference type="InterPro" id="IPR044974">
    <property type="entry name" value="Disease_R_plants"/>
</dbReference>
<dbReference type="PANTHER" id="PTHR23155">
    <property type="entry name" value="DISEASE RESISTANCE PROTEIN RP"/>
    <property type="match status" value="1"/>
</dbReference>
<dbReference type="EMBL" id="AYRZ02000004">
    <property type="protein sequence ID" value="PHT83296.1"/>
    <property type="molecule type" value="Genomic_DNA"/>
</dbReference>
<proteinExistence type="predicted"/>
<dbReference type="Gene3D" id="1.10.8.430">
    <property type="entry name" value="Helical domain of apoptotic protease-activating factors"/>
    <property type="match status" value="1"/>
</dbReference>
<gene>
    <name evidence="2" type="ORF">T459_11739</name>
</gene>
<keyword evidence="3" id="KW-1185">Reference proteome</keyword>
<dbReference type="Gramene" id="PHT83296">
    <property type="protein sequence ID" value="PHT83296"/>
    <property type="gene ID" value="T459_11739"/>
</dbReference>
<evidence type="ECO:0000313" key="2">
    <source>
        <dbReference type="EMBL" id="PHT83296.1"/>
    </source>
</evidence>
<dbReference type="GO" id="GO:0043531">
    <property type="term" value="F:ADP binding"/>
    <property type="evidence" value="ECO:0007669"/>
    <property type="project" value="InterPro"/>
</dbReference>
<reference evidence="2 3" key="1">
    <citation type="journal article" date="2014" name="Nat. Genet.">
        <title>Genome sequence of the hot pepper provides insights into the evolution of pungency in Capsicum species.</title>
        <authorList>
            <person name="Kim S."/>
            <person name="Park M."/>
            <person name="Yeom S.I."/>
            <person name="Kim Y.M."/>
            <person name="Lee J.M."/>
            <person name="Lee H.A."/>
            <person name="Seo E."/>
            <person name="Choi J."/>
            <person name="Cheong K."/>
            <person name="Kim K.T."/>
            <person name="Jung K."/>
            <person name="Lee G.W."/>
            <person name="Oh S.K."/>
            <person name="Bae C."/>
            <person name="Kim S.B."/>
            <person name="Lee H.Y."/>
            <person name="Kim S.Y."/>
            <person name="Kim M.S."/>
            <person name="Kang B.C."/>
            <person name="Jo Y.D."/>
            <person name="Yang H.B."/>
            <person name="Jeong H.J."/>
            <person name="Kang W.H."/>
            <person name="Kwon J.K."/>
            <person name="Shin C."/>
            <person name="Lim J.Y."/>
            <person name="Park J.H."/>
            <person name="Huh J.H."/>
            <person name="Kim J.S."/>
            <person name="Kim B.D."/>
            <person name="Cohen O."/>
            <person name="Paran I."/>
            <person name="Suh M.C."/>
            <person name="Lee S.B."/>
            <person name="Kim Y.K."/>
            <person name="Shin Y."/>
            <person name="Noh S.J."/>
            <person name="Park J."/>
            <person name="Seo Y.S."/>
            <person name="Kwon S.Y."/>
            <person name="Kim H.A."/>
            <person name="Park J.M."/>
            <person name="Kim H.J."/>
            <person name="Choi S.B."/>
            <person name="Bosland P.W."/>
            <person name="Reeves G."/>
            <person name="Jo S.H."/>
            <person name="Lee B.W."/>
            <person name="Cho H.T."/>
            <person name="Choi H.S."/>
            <person name="Lee M.S."/>
            <person name="Yu Y."/>
            <person name="Do Choi Y."/>
            <person name="Park B.S."/>
            <person name="van Deynze A."/>
            <person name="Ashrafi H."/>
            <person name="Hill T."/>
            <person name="Kim W.T."/>
            <person name="Pai H.S."/>
            <person name="Ahn H.K."/>
            <person name="Yeam I."/>
            <person name="Giovannoni J.J."/>
            <person name="Rose J.K."/>
            <person name="Sorensen I."/>
            <person name="Lee S.J."/>
            <person name="Kim R.W."/>
            <person name="Choi I.Y."/>
            <person name="Choi B.S."/>
            <person name="Lim J.S."/>
            <person name="Lee Y.H."/>
            <person name="Choi D."/>
        </authorList>
    </citation>
    <scope>NUCLEOTIDE SEQUENCE [LARGE SCALE GENOMIC DNA]</scope>
    <source>
        <strain evidence="3">cv. CM334</strain>
    </source>
</reference>
<dbReference type="PANTHER" id="PTHR23155:SF1152">
    <property type="entry name" value="AAA+ ATPASE DOMAIN-CONTAINING PROTEIN"/>
    <property type="match status" value="1"/>
</dbReference>
<dbReference type="InterPro" id="IPR042197">
    <property type="entry name" value="Apaf_helical"/>
</dbReference>
<comment type="caution">
    <text evidence="2">The sequence shown here is derived from an EMBL/GenBank/DDBJ whole genome shotgun (WGS) entry which is preliminary data.</text>
</comment>
<dbReference type="SUPFAM" id="SSF52540">
    <property type="entry name" value="P-loop containing nucleoside triphosphate hydrolases"/>
    <property type="match status" value="1"/>
</dbReference>
<dbReference type="GO" id="GO:0006952">
    <property type="term" value="P:defense response"/>
    <property type="evidence" value="ECO:0007669"/>
    <property type="project" value="InterPro"/>
</dbReference>
<dbReference type="GO" id="GO:0005737">
    <property type="term" value="C:cytoplasm"/>
    <property type="evidence" value="ECO:0007669"/>
    <property type="project" value="UniProtKB-SubCell"/>
</dbReference>
<dbReference type="AlphaFoldDB" id="A0A2G2ZMT0"/>